<feature type="domain" description="Brf1 TBP-binding" evidence="2">
    <location>
        <begin position="143"/>
        <end position="260"/>
    </location>
</feature>
<feature type="compositionally biased region" description="Basic and acidic residues" evidence="1">
    <location>
        <begin position="190"/>
        <end position="200"/>
    </location>
</feature>
<feature type="compositionally biased region" description="Acidic residues" evidence="1">
    <location>
        <begin position="342"/>
        <end position="366"/>
    </location>
</feature>
<evidence type="ECO:0000259" key="2">
    <source>
        <dbReference type="Pfam" id="PF07741"/>
    </source>
</evidence>
<evidence type="ECO:0000313" key="3">
    <source>
        <dbReference type="EMBL" id="CAE0361925.1"/>
    </source>
</evidence>
<dbReference type="Pfam" id="PF07741">
    <property type="entry name" value="BRF1"/>
    <property type="match status" value="1"/>
</dbReference>
<dbReference type="Gene3D" id="1.20.5.650">
    <property type="entry name" value="Single helix bin"/>
    <property type="match status" value="1"/>
</dbReference>
<organism evidence="3">
    <name type="scientific">Aureoumbra lagunensis</name>
    <dbReference type="NCBI Taxonomy" id="44058"/>
    <lineage>
        <taxon>Eukaryota</taxon>
        <taxon>Sar</taxon>
        <taxon>Stramenopiles</taxon>
        <taxon>Ochrophyta</taxon>
        <taxon>Pelagophyceae</taxon>
        <taxon>Pelagomonadales</taxon>
        <taxon>Aureoumbra</taxon>
    </lineage>
</organism>
<feature type="region of interest" description="Disordered" evidence="1">
    <location>
        <begin position="190"/>
        <end position="230"/>
    </location>
</feature>
<feature type="region of interest" description="Disordered" evidence="1">
    <location>
        <begin position="306"/>
        <end position="366"/>
    </location>
</feature>
<accession>A0A7S3JQQ7</accession>
<feature type="region of interest" description="Disordered" evidence="1">
    <location>
        <begin position="55"/>
        <end position="108"/>
    </location>
</feature>
<feature type="region of interest" description="Disordered" evidence="1">
    <location>
        <begin position="1"/>
        <end position="33"/>
    </location>
</feature>
<feature type="compositionally biased region" description="Polar residues" evidence="1">
    <location>
        <begin position="97"/>
        <end position="108"/>
    </location>
</feature>
<dbReference type="InterPro" id="IPR011665">
    <property type="entry name" value="BRF1_TBP-bd_dom"/>
</dbReference>
<sequence>MKMVEQKKKKNHHKLLLRLKEKKEKRDQKVQKKPLPVVVCCDDGDRETMTIGQLAMASLVKRKPSSQAKRRREEKNKGKETDPPLLLSAPPPEKSIHTQSSVQGITAQQTSLDNATNLSTAQSLNLSQNLATAMNQEVGENFDDVHDDEIDGMILSPAESKLKADKWADQNKDYVQKQRDKSALNEARAEAAGLHLDERQRPRKKSRSTTRASSSSNRKYRSSTSAAVNKGRTAEQALIGVVEKKRLSRKINYDALKGIFGADSSTGDDYQYDATNPAQQSANLAQNNTAHQEKEDDLQATRNITSHRASRSDSIQRHQSDENTQSRRQQRSITTPSNNVEPSDEEDEDGEFLNDDLDDDYDQEYA</sequence>
<feature type="compositionally biased region" description="Basic and acidic residues" evidence="1">
    <location>
        <begin position="18"/>
        <end position="30"/>
    </location>
</feature>
<feature type="compositionally biased region" description="Basic residues" evidence="1">
    <location>
        <begin position="7"/>
        <end position="17"/>
    </location>
</feature>
<protein>
    <recommendedName>
        <fullName evidence="2">Brf1 TBP-binding domain-containing protein</fullName>
    </recommendedName>
</protein>
<feature type="compositionally biased region" description="Low complexity" evidence="1">
    <location>
        <begin position="209"/>
        <end position="225"/>
    </location>
</feature>
<dbReference type="AlphaFoldDB" id="A0A7S3JQQ7"/>
<reference evidence="3" key="1">
    <citation type="submission" date="2021-01" db="EMBL/GenBank/DDBJ databases">
        <authorList>
            <person name="Corre E."/>
            <person name="Pelletier E."/>
            <person name="Niang G."/>
            <person name="Scheremetjew M."/>
            <person name="Finn R."/>
            <person name="Kale V."/>
            <person name="Holt S."/>
            <person name="Cochrane G."/>
            <person name="Meng A."/>
            <person name="Brown T."/>
            <person name="Cohen L."/>
        </authorList>
    </citation>
    <scope>NUCLEOTIDE SEQUENCE</scope>
    <source>
        <strain evidence="3">CCMP1510</strain>
    </source>
</reference>
<evidence type="ECO:0000256" key="1">
    <source>
        <dbReference type="SAM" id="MobiDB-lite"/>
    </source>
</evidence>
<feature type="compositionally biased region" description="Polar residues" evidence="1">
    <location>
        <begin position="326"/>
        <end position="341"/>
    </location>
</feature>
<proteinExistence type="predicted"/>
<name>A0A7S3JQQ7_9STRA</name>
<dbReference type="EMBL" id="HBIJ01003753">
    <property type="protein sequence ID" value="CAE0361925.1"/>
    <property type="molecule type" value="Transcribed_RNA"/>
</dbReference>
<feature type="compositionally biased region" description="Basic and acidic residues" evidence="1">
    <location>
        <begin position="71"/>
        <end position="82"/>
    </location>
</feature>
<feature type="compositionally biased region" description="Basic residues" evidence="1">
    <location>
        <begin position="60"/>
        <end position="70"/>
    </location>
</feature>
<feature type="compositionally biased region" description="Basic and acidic residues" evidence="1">
    <location>
        <begin position="310"/>
        <end position="325"/>
    </location>
</feature>
<gene>
    <name evidence="3" type="ORF">ALAG00032_LOCUS2658</name>
</gene>